<accession>A0A1B0A7K2</accession>
<keyword evidence="2" id="KW-1185">Reference proteome</keyword>
<name>A0A1B0A7K2_GLOPL</name>
<dbReference type="VEuPathDB" id="VectorBase:GPAI036768"/>
<evidence type="ECO:0000313" key="1">
    <source>
        <dbReference type="EnsemblMetazoa" id="GPAI036768-PA"/>
    </source>
</evidence>
<reference evidence="2" key="1">
    <citation type="submission" date="2014-03" db="EMBL/GenBank/DDBJ databases">
        <authorList>
            <person name="Aksoy S."/>
            <person name="Warren W."/>
            <person name="Wilson R.K."/>
        </authorList>
    </citation>
    <scope>NUCLEOTIDE SEQUENCE [LARGE SCALE GENOMIC DNA]</scope>
    <source>
        <strain evidence="2">IAEA</strain>
    </source>
</reference>
<proteinExistence type="predicted"/>
<sequence length="120" mass="13618">MEKIAAEWVTCNLIFLLNIILLKRANISSGHGYVTHLNSYYRKTEIQLKVLCFFRNARGSEGPPSNWILYVMIAVDSSQFLNLPQTSTKTAPFRNYRLYKAILASFKVVETIATKPNCAA</sequence>
<dbReference type="AlphaFoldDB" id="A0A1B0A7K2"/>
<dbReference type="Proteomes" id="UP000092445">
    <property type="component" value="Unassembled WGS sequence"/>
</dbReference>
<reference evidence="1" key="2">
    <citation type="submission" date="2020-05" db="UniProtKB">
        <authorList>
            <consortium name="EnsemblMetazoa"/>
        </authorList>
    </citation>
    <scope>IDENTIFICATION</scope>
    <source>
        <strain evidence="1">IAEA</strain>
    </source>
</reference>
<evidence type="ECO:0000313" key="2">
    <source>
        <dbReference type="Proteomes" id="UP000092445"/>
    </source>
</evidence>
<organism evidence="1 2">
    <name type="scientific">Glossina pallidipes</name>
    <name type="common">Tsetse fly</name>
    <dbReference type="NCBI Taxonomy" id="7398"/>
    <lineage>
        <taxon>Eukaryota</taxon>
        <taxon>Metazoa</taxon>
        <taxon>Ecdysozoa</taxon>
        <taxon>Arthropoda</taxon>
        <taxon>Hexapoda</taxon>
        <taxon>Insecta</taxon>
        <taxon>Pterygota</taxon>
        <taxon>Neoptera</taxon>
        <taxon>Endopterygota</taxon>
        <taxon>Diptera</taxon>
        <taxon>Brachycera</taxon>
        <taxon>Muscomorpha</taxon>
        <taxon>Hippoboscoidea</taxon>
        <taxon>Glossinidae</taxon>
        <taxon>Glossina</taxon>
    </lineage>
</organism>
<protein>
    <submittedName>
        <fullName evidence="1">Uncharacterized protein</fullName>
    </submittedName>
</protein>
<dbReference type="EnsemblMetazoa" id="GPAI036768-RA">
    <property type="protein sequence ID" value="GPAI036768-PA"/>
    <property type="gene ID" value="GPAI036768"/>
</dbReference>